<evidence type="ECO:0000313" key="1">
    <source>
        <dbReference type="EMBL" id="EMA47255.1"/>
    </source>
</evidence>
<sequence length="62" mass="7013">MDGRWLLLGFGLLFGALTVAFVVQGKTLQALIAVVQTFWTLGGFWWYTTHDEAANTRLQRLL</sequence>
<evidence type="ECO:0000313" key="2">
    <source>
        <dbReference type="Proteomes" id="UP000011669"/>
    </source>
</evidence>
<accession>M0MS11</accession>
<proteinExistence type="predicted"/>
<name>M0MS11_9EURY</name>
<dbReference type="STRING" id="1227455.C449_02295"/>
<reference evidence="1 2" key="1">
    <citation type="journal article" date="2014" name="PLoS Genet.">
        <title>Phylogenetically driven sequencing of extremely halophilic archaea reveals strategies for static and dynamic osmo-response.</title>
        <authorList>
            <person name="Becker E.A."/>
            <person name="Seitzer P.M."/>
            <person name="Tritt A."/>
            <person name="Larsen D."/>
            <person name="Krusor M."/>
            <person name="Yao A.I."/>
            <person name="Wu D."/>
            <person name="Madern D."/>
            <person name="Eisen J.A."/>
            <person name="Darling A.E."/>
            <person name="Facciotti M.T."/>
        </authorList>
    </citation>
    <scope>NUCLEOTIDE SEQUENCE [LARGE SCALE GENOMIC DNA]</scope>
    <source>
        <strain evidence="1 2">DSM 5350</strain>
    </source>
</reference>
<dbReference type="Proteomes" id="UP000011669">
    <property type="component" value="Unassembled WGS sequence"/>
</dbReference>
<keyword evidence="2" id="KW-1185">Reference proteome</keyword>
<comment type="caution">
    <text evidence="1">The sequence shown here is derived from an EMBL/GenBank/DDBJ whole genome shotgun (WGS) entry which is preliminary data.</text>
</comment>
<organism evidence="1 2">
    <name type="scientific">Halococcus saccharolyticus DSM 5350</name>
    <dbReference type="NCBI Taxonomy" id="1227455"/>
    <lineage>
        <taxon>Archaea</taxon>
        <taxon>Methanobacteriati</taxon>
        <taxon>Methanobacteriota</taxon>
        <taxon>Stenosarchaea group</taxon>
        <taxon>Halobacteria</taxon>
        <taxon>Halobacteriales</taxon>
        <taxon>Halococcaceae</taxon>
        <taxon>Halococcus</taxon>
    </lineage>
</organism>
<protein>
    <submittedName>
        <fullName evidence="1">Uncharacterized protein</fullName>
    </submittedName>
</protein>
<dbReference type="AlphaFoldDB" id="M0MS11"/>
<dbReference type="InParanoid" id="M0MS11"/>
<gene>
    <name evidence="1" type="ORF">C449_02295</name>
</gene>
<dbReference type="EMBL" id="AOMD01000009">
    <property type="protein sequence ID" value="EMA47255.1"/>
    <property type="molecule type" value="Genomic_DNA"/>
</dbReference>
<dbReference type="PATRIC" id="fig|1227455.4.peg.469"/>